<sequence>MIKYQNLKELHTFTRKDFYPINTKLDEVAQSWSFLTKFWTHCKEVHALAVHYNVTYNFHKYTMYLISIGSTKPDAVLGIDFIILHYYVPEEGLLPTLKNCYSFYLIMSGPSLTYNTRVGTPMNASIVLNPPSALFFKHFDHSSYATAKSHFNVYCCFLTARKTVKVLSQFWPNLLIKPSPYKTKCYCKINNRYIKKLKKLGLMPNPTNNY</sequence>
<dbReference type="RefSeq" id="WP_353289780.1">
    <property type="nucleotide sequence ID" value="NZ_BAABQM010000002.1"/>
</dbReference>
<comment type="caution">
    <text evidence="1">The sequence shown here is derived from an EMBL/GenBank/DDBJ whole genome shotgun (WGS) entry which is preliminary data.</text>
</comment>
<name>A0ABP9U5J6_9BACT</name>
<evidence type="ECO:0000313" key="1">
    <source>
        <dbReference type="EMBL" id="GAA5414618.1"/>
    </source>
</evidence>
<proteinExistence type="predicted"/>
<gene>
    <name evidence="1" type="ORF">UREOM_3290</name>
</gene>
<accession>A0ABP9U5J6</accession>
<evidence type="ECO:0000313" key="2">
    <source>
        <dbReference type="Proteomes" id="UP001449582"/>
    </source>
</evidence>
<dbReference type="Proteomes" id="UP001449582">
    <property type="component" value="Unassembled WGS sequence"/>
</dbReference>
<dbReference type="EMBL" id="BAABQM010000002">
    <property type="protein sequence ID" value="GAA5414618.1"/>
    <property type="molecule type" value="Genomic_DNA"/>
</dbReference>
<reference evidence="1" key="1">
    <citation type="submission" date="2024-02" db="EMBL/GenBank/DDBJ databases">
        <title>Draft genome sequence of new strains in genus Ureaplasma.</title>
        <authorList>
            <person name="Nakajima Y."/>
            <person name="Segawa T."/>
        </authorList>
    </citation>
    <scope>NUCLEOTIDE SEQUENCE [LARGE SCALE GENOMIC DNA]</scope>
    <source>
        <strain evidence="1">OM1</strain>
    </source>
</reference>
<organism evidence="1 2">
    <name type="scientific">Ureaplasma ceti</name>
    <dbReference type="NCBI Taxonomy" id="3119530"/>
    <lineage>
        <taxon>Bacteria</taxon>
        <taxon>Bacillati</taxon>
        <taxon>Mycoplasmatota</taxon>
        <taxon>Mycoplasmoidales</taxon>
        <taxon>Mycoplasmoidaceae</taxon>
        <taxon>Ureaplasma</taxon>
    </lineage>
</organism>
<protein>
    <submittedName>
        <fullName evidence="1">Uncharacterized protein</fullName>
    </submittedName>
</protein>
<keyword evidence="2" id="KW-1185">Reference proteome</keyword>